<feature type="compositionally biased region" description="Gly residues" evidence="1">
    <location>
        <begin position="257"/>
        <end position="266"/>
    </location>
</feature>
<evidence type="ECO:0000313" key="2">
    <source>
        <dbReference type="EMBL" id="CAK0861160.1"/>
    </source>
</evidence>
<sequence length="983" mass="106124">MPAAAGTSSSRRRSASALDGPRRGRSCRRRLRVTTTEGASPAASASSSPGSPGEARPAAGAGGAGLLPCGQCGYLARSSLGLSMHVTQAHRPRLRVRAGPRACPEAALYHRLRLLEPEARRALLRRFSEAQRLALERWIVSQAWPAAPPERRARGGAALRGRLPEASPHEPPAVRRRGAGGERRVEPGIVCRRLHGRLLFAARGSVGPFRLFTRFAPDPEPARRGLDASPGGMGLCFAVVVSAGCSGRQAARLPALRGGGGAGGPARLGAPAPRARPRVRGRHQPLLDPAAAHAQAARGRVEGLAARLPRQLGRGRQGPTSARPRRRSRCWRSRHEAHRRRLEARWLAGLASAAAGRRGAGAPAAGAAGSAARRRAAGAARQVERLLAQWSRRHRRRSPKSAGALHVGSSRGPGLPARFVPAGREAAVSGAKGGCTETRAAFSLAREATMRCAALGQPPCCRGDDSAQRRPEWPQLRGFGVERAAIMLTAACTAAAHGRSRTLIKQSRGRECVKDYTCGRDGRALNLVFLVVQLGCRRTEAMTFSHLQRARERTSQRTAEALDGARAGLAQTHLVDREPMASRIVLAVPSREEACAHGHRSARHRLVCGQLSALALTSALPDQFDRNASLQYHQQAITHALAPQQSQKQLPCQLVFPDDTMAIGSPAVARNALFPTERDGTQETEEERQRRLLQNEPIVVGRGQAAGSDLWSAACDLGEALLSGVAAHFPDAIERVQLGRPTEPAIHVRFRCALKGEFATRSRIGGELHLGPQVGFELRPAEDLGRGRGRAAGARAGDAPAGGECTAMRARMLRELGEDRPIPPRWWEDHMHEFPPETSKMRRIYESFLGLKTAPLPRWAREKGIWGYINAVPEAYRTFELRRDPRAPGGISLSLALEPASTPEEEAGQALIRGFCQESPAQRPRRGAEARRLFHELSGHDPRAAHGRLRRLSEEDSQAVHRRADVGPRRGLLDAVGRHLALR</sequence>
<feature type="region of interest" description="Disordered" evidence="1">
    <location>
        <begin position="160"/>
        <end position="181"/>
    </location>
</feature>
<name>A0ABN9URT0_9DINO</name>
<keyword evidence="3" id="KW-1185">Reference proteome</keyword>
<feature type="compositionally biased region" description="Low complexity" evidence="1">
    <location>
        <begin position="308"/>
        <end position="322"/>
    </location>
</feature>
<feature type="region of interest" description="Disordered" evidence="1">
    <location>
        <begin position="1"/>
        <end position="60"/>
    </location>
</feature>
<feature type="region of interest" description="Disordered" evidence="1">
    <location>
        <begin position="392"/>
        <end position="418"/>
    </location>
</feature>
<evidence type="ECO:0000313" key="3">
    <source>
        <dbReference type="Proteomes" id="UP001189429"/>
    </source>
</evidence>
<evidence type="ECO:0000256" key="1">
    <source>
        <dbReference type="SAM" id="MobiDB-lite"/>
    </source>
</evidence>
<feature type="region of interest" description="Disordered" evidence="1">
    <location>
        <begin position="308"/>
        <end position="336"/>
    </location>
</feature>
<feature type="compositionally biased region" description="Basic residues" evidence="1">
    <location>
        <begin position="23"/>
        <end position="32"/>
    </location>
</feature>
<protein>
    <submittedName>
        <fullName evidence="2">Uncharacterized protein</fullName>
    </submittedName>
</protein>
<organism evidence="2 3">
    <name type="scientific">Prorocentrum cordatum</name>
    <dbReference type="NCBI Taxonomy" id="2364126"/>
    <lineage>
        <taxon>Eukaryota</taxon>
        <taxon>Sar</taxon>
        <taxon>Alveolata</taxon>
        <taxon>Dinophyceae</taxon>
        <taxon>Prorocentrales</taxon>
        <taxon>Prorocentraceae</taxon>
        <taxon>Prorocentrum</taxon>
    </lineage>
</organism>
<dbReference type="EMBL" id="CAUYUJ010016048">
    <property type="protein sequence ID" value="CAK0861160.1"/>
    <property type="molecule type" value="Genomic_DNA"/>
</dbReference>
<reference evidence="2" key="1">
    <citation type="submission" date="2023-10" db="EMBL/GenBank/DDBJ databases">
        <authorList>
            <person name="Chen Y."/>
            <person name="Shah S."/>
            <person name="Dougan E. K."/>
            <person name="Thang M."/>
            <person name="Chan C."/>
        </authorList>
    </citation>
    <scope>NUCLEOTIDE SEQUENCE [LARGE SCALE GENOMIC DNA]</scope>
</reference>
<feature type="compositionally biased region" description="Basic residues" evidence="1">
    <location>
        <begin position="323"/>
        <end position="336"/>
    </location>
</feature>
<feature type="compositionally biased region" description="Low complexity" evidence="1">
    <location>
        <begin position="38"/>
        <end position="59"/>
    </location>
</feature>
<dbReference type="Proteomes" id="UP001189429">
    <property type="component" value="Unassembled WGS sequence"/>
</dbReference>
<feature type="region of interest" description="Disordered" evidence="1">
    <location>
        <begin position="257"/>
        <end position="277"/>
    </location>
</feature>
<gene>
    <name evidence="2" type="ORF">PCOR1329_LOCUS49922</name>
</gene>
<accession>A0ABN9URT0</accession>
<proteinExistence type="predicted"/>
<comment type="caution">
    <text evidence="2">The sequence shown here is derived from an EMBL/GenBank/DDBJ whole genome shotgun (WGS) entry which is preliminary data.</text>
</comment>